<keyword evidence="2" id="KW-1283">Bacterial microcompartment</keyword>
<evidence type="ECO:0000256" key="4">
    <source>
        <dbReference type="SAM" id="MobiDB-lite"/>
    </source>
</evidence>
<comment type="similarity">
    <text evidence="3">Belongs to the bacterial microcompartments protein family.</text>
</comment>
<dbReference type="Gene3D" id="3.30.70.1710">
    <property type="match status" value="1"/>
</dbReference>
<dbReference type="InterPro" id="IPR050575">
    <property type="entry name" value="BMC_shell"/>
</dbReference>
<dbReference type="PROSITE" id="PS51930">
    <property type="entry name" value="BMC_2"/>
    <property type="match status" value="1"/>
</dbReference>
<comment type="caution">
    <text evidence="6">The sequence shown here is derived from an EMBL/GenBank/DDBJ whole genome shotgun (WGS) entry which is preliminary data.</text>
</comment>
<feature type="region of interest" description="Disordered" evidence="4">
    <location>
        <begin position="102"/>
        <end position="166"/>
    </location>
</feature>
<evidence type="ECO:0000313" key="6">
    <source>
        <dbReference type="EMBL" id="MFD1706754.1"/>
    </source>
</evidence>
<evidence type="ECO:0000256" key="1">
    <source>
        <dbReference type="ARBA" id="ARBA00024322"/>
    </source>
</evidence>
<dbReference type="PANTHER" id="PTHR33941:SF11">
    <property type="entry name" value="BACTERIAL MICROCOMPARTMENT SHELL PROTEIN PDUJ"/>
    <property type="match status" value="1"/>
</dbReference>
<organism evidence="6 7">
    <name type="scientific">Siminovitchia sediminis</name>
    <dbReference type="NCBI Taxonomy" id="1274353"/>
    <lineage>
        <taxon>Bacteria</taxon>
        <taxon>Bacillati</taxon>
        <taxon>Bacillota</taxon>
        <taxon>Bacilli</taxon>
        <taxon>Bacillales</taxon>
        <taxon>Bacillaceae</taxon>
        <taxon>Siminovitchia</taxon>
    </lineage>
</organism>
<dbReference type="Proteomes" id="UP001597301">
    <property type="component" value="Unassembled WGS sequence"/>
</dbReference>
<dbReference type="Pfam" id="PF00936">
    <property type="entry name" value="BMC"/>
    <property type="match status" value="1"/>
</dbReference>
<name>A0ABW4KEU0_9BACI</name>
<feature type="compositionally biased region" description="Polar residues" evidence="4">
    <location>
        <begin position="102"/>
        <end position="116"/>
    </location>
</feature>
<dbReference type="InterPro" id="IPR044872">
    <property type="entry name" value="CcmK/CsoS1_BMC"/>
</dbReference>
<proteinExistence type="inferred from homology"/>
<dbReference type="CDD" id="cd07045">
    <property type="entry name" value="BMC_CcmK_like"/>
    <property type="match status" value="1"/>
</dbReference>
<evidence type="ECO:0000313" key="7">
    <source>
        <dbReference type="Proteomes" id="UP001597301"/>
    </source>
</evidence>
<evidence type="ECO:0000256" key="2">
    <source>
        <dbReference type="ARBA" id="ARBA00024446"/>
    </source>
</evidence>
<evidence type="ECO:0000259" key="5">
    <source>
        <dbReference type="PROSITE" id="PS51930"/>
    </source>
</evidence>
<feature type="domain" description="BMC" evidence="5">
    <location>
        <begin position="3"/>
        <end position="91"/>
    </location>
</feature>
<dbReference type="SUPFAM" id="SSF143414">
    <property type="entry name" value="CcmK-like"/>
    <property type="match status" value="1"/>
</dbReference>
<keyword evidence="7" id="KW-1185">Reference proteome</keyword>
<protein>
    <submittedName>
        <fullName evidence="6">BMC domain-containing protein</fullName>
    </submittedName>
</protein>
<dbReference type="SMART" id="SM00877">
    <property type="entry name" value="BMC"/>
    <property type="match status" value="1"/>
</dbReference>
<dbReference type="PANTHER" id="PTHR33941">
    <property type="entry name" value="PROPANEDIOL UTILIZATION PROTEIN PDUA"/>
    <property type="match status" value="1"/>
</dbReference>
<evidence type="ECO:0000256" key="3">
    <source>
        <dbReference type="PROSITE-ProRule" id="PRU01278"/>
    </source>
</evidence>
<dbReference type="EMBL" id="JBHUEO010000019">
    <property type="protein sequence ID" value="MFD1706754.1"/>
    <property type="molecule type" value="Genomic_DNA"/>
</dbReference>
<reference evidence="7" key="1">
    <citation type="journal article" date="2019" name="Int. J. Syst. Evol. Microbiol.">
        <title>The Global Catalogue of Microorganisms (GCM) 10K type strain sequencing project: providing services to taxonomists for standard genome sequencing and annotation.</title>
        <authorList>
            <consortium name="The Broad Institute Genomics Platform"/>
            <consortium name="The Broad Institute Genome Sequencing Center for Infectious Disease"/>
            <person name="Wu L."/>
            <person name="Ma J."/>
        </authorList>
    </citation>
    <scope>NUCLEOTIDE SEQUENCE [LARGE SCALE GENOMIC DNA]</scope>
    <source>
        <strain evidence="7">CGMCC 1.12295</strain>
    </source>
</reference>
<dbReference type="InterPro" id="IPR037233">
    <property type="entry name" value="CcmK-like_sf"/>
</dbReference>
<gene>
    <name evidence="6" type="ORF">ACFSCZ_08410</name>
</gene>
<accession>A0ABW4KEU0</accession>
<sequence length="166" mass="17270">MFALGLIETVGYTTAVSAADAAVKAADVEIIGMEKVIGVSGYVGVTIHITGDVAAVTSAVEAGREQGELVGKVISTDVIPRAHSEVNLKLLSKFMLDHQAGENSQVEAKPAVSSSEAPIKEVRKSAKSTGTPKTGKGRSKAKDSSTAAADENEMKKNDLNTENDEK</sequence>
<comment type="subcellular location">
    <subcellularLocation>
        <location evidence="1">Bacterial microcompartment</location>
    </subcellularLocation>
</comment>
<dbReference type="RefSeq" id="WP_380773424.1">
    <property type="nucleotide sequence ID" value="NZ_JBHUEO010000019.1"/>
</dbReference>
<dbReference type="InterPro" id="IPR000249">
    <property type="entry name" value="BMC_dom"/>
</dbReference>